<evidence type="ECO:0000256" key="3">
    <source>
        <dbReference type="ARBA" id="ARBA00022670"/>
    </source>
</evidence>
<dbReference type="Gene3D" id="3.40.630.10">
    <property type="entry name" value="Zn peptidases"/>
    <property type="match status" value="1"/>
</dbReference>
<dbReference type="GO" id="GO:0008235">
    <property type="term" value="F:metalloexopeptidase activity"/>
    <property type="evidence" value="ECO:0007669"/>
    <property type="project" value="InterPro"/>
</dbReference>
<gene>
    <name evidence="11" type="ORF">CONCODRAFT_78774</name>
</gene>
<dbReference type="SUPFAM" id="SSF53187">
    <property type="entry name" value="Zn-dependent exopeptidases"/>
    <property type="match status" value="1"/>
</dbReference>
<accession>A0A137P6F7</accession>
<keyword evidence="4 9" id="KW-0479">Metal-binding</keyword>
<dbReference type="Pfam" id="PF04389">
    <property type="entry name" value="Peptidase_M28"/>
    <property type="match status" value="1"/>
</dbReference>
<organism evidence="11 12">
    <name type="scientific">Conidiobolus coronatus (strain ATCC 28846 / CBS 209.66 / NRRL 28638)</name>
    <name type="common">Delacroixia coronata</name>
    <dbReference type="NCBI Taxonomy" id="796925"/>
    <lineage>
        <taxon>Eukaryota</taxon>
        <taxon>Fungi</taxon>
        <taxon>Fungi incertae sedis</taxon>
        <taxon>Zoopagomycota</taxon>
        <taxon>Entomophthoromycotina</taxon>
        <taxon>Entomophthoromycetes</taxon>
        <taxon>Entomophthorales</taxon>
        <taxon>Ancylistaceae</taxon>
        <taxon>Conidiobolus</taxon>
    </lineage>
</organism>
<dbReference type="PANTHER" id="PTHR12147:SF56">
    <property type="entry name" value="AMINOPEPTIDASE YDR415C-RELATED"/>
    <property type="match status" value="1"/>
</dbReference>
<dbReference type="FunFam" id="3.40.630.10:FF:000042">
    <property type="entry name" value="Peptide hydrolase"/>
    <property type="match status" value="1"/>
</dbReference>
<comment type="cofactor">
    <cofactor evidence="1">
        <name>Zn(2+)</name>
        <dbReference type="ChEBI" id="CHEBI:29105"/>
    </cofactor>
</comment>
<keyword evidence="7 9" id="KW-0862">Zinc</keyword>
<evidence type="ECO:0000256" key="9">
    <source>
        <dbReference type="RuleBase" id="RU361240"/>
    </source>
</evidence>
<name>A0A137P6F7_CONC2</name>
<evidence type="ECO:0000313" key="12">
    <source>
        <dbReference type="Proteomes" id="UP000070444"/>
    </source>
</evidence>
<dbReference type="EMBL" id="KQ964498">
    <property type="protein sequence ID" value="KXN70597.1"/>
    <property type="molecule type" value="Genomic_DNA"/>
</dbReference>
<keyword evidence="12" id="KW-1185">Reference proteome</keyword>
<proteinExistence type="inferred from homology"/>
<evidence type="ECO:0000256" key="6">
    <source>
        <dbReference type="ARBA" id="ARBA00022801"/>
    </source>
</evidence>
<sequence length="382" mass="43711">MLINQLVFLTLSLINPALSASNNRQRPFLVEKFGDSIPFDLQPRLIRTSENEEPKWLNPLDIVDLRINNIKFMDVTDEGDVNSLKNNQLKIQDFQIPDRVKYNDEVNKYIPKLDISEMTRFLTKFTSFPNRYYNGDNGKASSNWLYDNLNDIIKQNNRKDISIKKVSHRFKQNSIVITVKGSQETDETVIIGSHQDSVNQWLPWFGKAPGADDDGSGTTSVHEAFRVLIDGKFKPQRNVEFHFYAGEEGGLLGSQDIARSYAEQKRNIVAMMHFDMTGYFGRKEQIAVVTDHTDPELSQFLKKLISAYSELPQVESQCGYGCSDHASWNKYGFRSAFPIEDPNIEVNPNIHSPKDKVETISFHHVKEFSKLVIGFAIELSHI</sequence>
<dbReference type="GO" id="GO:0004177">
    <property type="term" value="F:aminopeptidase activity"/>
    <property type="evidence" value="ECO:0007669"/>
    <property type="project" value="UniProtKB-KW"/>
</dbReference>
<feature type="signal peptide" evidence="9">
    <location>
        <begin position="1"/>
        <end position="19"/>
    </location>
</feature>
<evidence type="ECO:0000256" key="1">
    <source>
        <dbReference type="ARBA" id="ARBA00001947"/>
    </source>
</evidence>
<protein>
    <recommendedName>
        <fullName evidence="9">Peptide hydrolase</fullName>
        <ecNumber evidence="9">3.4.-.-</ecNumber>
    </recommendedName>
</protein>
<keyword evidence="5 9" id="KW-0732">Signal</keyword>
<dbReference type="OMA" id="DHASWYK"/>
<keyword evidence="3 9" id="KW-0645">Protease</keyword>
<comment type="similarity">
    <text evidence="8">Belongs to the peptidase M28 family. M28E subfamily.</text>
</comment>
<keyword evidence="2" id="KW-0031">Aminopeptidase</keyword>
<evidence type="ECO:0000256" key="5">
    <source>
        <dbReference type="ARBA" id="ARBA00022729"/>
    </source>
</evidence>
<evidence type="ECO:0000256" key="8">
    <source>
        <dbReference type="ARBA" id="ARBA00043962"/>
    </source>
</evidence>
<keyword evidence="6 9" id="KW-0378">Hydrolase</keyword>
<dbReference type="GO" id="GO:0006508">
    <property type="term" value="P:proteolysis"/>
    <property type="evidence" value="ECO:0007669"/>
    <property type="project" value="UniProtKB-KW"/>
</dbReference>
<evidence type="ECO:0000313" key="11">
    <source>
        <dbReference type="EMBL" id="KXN70597.1"/>
    </source>
</evidence>
<dbReference type="GO" id="GO:0046872">
    <property type="term" value="F:metal ion binding"/>
    <property type="evidence" value="ECO:0007669"/>
    <property type="project" value="UniProtKB-KW"/>
</dbReference>
<evidence type="ECO:0000256" key="7">
    <source>
        <dbReference type="ARBA" id="ARBA00022833"/>
    </source>
</evidence>
<evidence type="ECO:0000259" key="10">
    <source>
        <dbReference type="Pfam" id="PF04389"/>
    </source>
</evidence>
<dbReference type="InterPro" id="IPR045175">
    <property type="entry name" value="M28_fam"/>
</dbReference>
<dbReference type="InterPro" id="IPR007484">
    <property type="entry name" value="Peptidase_M28"/>
</dbReference>
<reference evidence="11 12" key="1">
    <citation type="journal article" date="2015" name="Genome Biol. Evol.">
        <title>Phylogenomic analyses indicate that early fungi evolved digesting cell walls of algal ancestors of land plants.</title>
        <authorList>
            <person name="Chang Y."/>
            <person name="Wang S."/>
            <person name="Sekimoto S."/>
            <person name="Aerts A.L."/>
            <person name="Choi C."/>
            <person name="Clum A."/>
            <person name="LaButti K.M."/>
            <person name="Lindquist E.A."/>
            <person name="Yee Ngan C."/>
            <person name="Ohm R.A."/>
            <person name="Salamov A.A."/>
            <person name="Grigoriev I.V."/>
            <person name="Spatafora J.W."/>
            <person name="Berbee M.L."/>
        </authorList>
    </citation>
    <scope>NUCLEOTIDE SEQUENCE [LARGE SCALE GENOMIC DNA]</scope>
    <source>
        <strain evidence="11 12">NRRL 28638</strain>
    </source>
</reference>
<dbReference type="EC" id="3.4.-.-" evidence="9"/>
<dbReference type="Proteomes" id="UP000070444">
    <property type="component" value="Unassembled WGS sequence"/>
</dbReference>
<evidence type="ECO:0000256" key="2">
    <source>
        <dbReference type="ARBA" id="ARBA00022438"/>
    </source>
</evidence>
<dbReference type="AlphaFoldDB" id="A0A137P6F7"/>
<dbReference type="STRING" id="796925.A0A137P6F7"/>
<dbReference type="PANTHER" id="PTHR12147">
    <property type="entry name" value="METALLOPEPTIDASE M28 FAMILY MEMBER"/>
    <property type="match status" value="1"/>
</dbReference>
<dbReference type="CDD" id="cd03879">
    <property type="entry name" value="M28_AAP"/>
    <property type="match status" value="1"/>
</dbReference>
<feature type="chain" id="PRO_5007230200" description="Peptide hydrolase" evidence="9">
    <location>
        <begin position="20"/>
        <end position="382"/>
    </location>
</feature>
<evidence type="ECO:0000256" key="4">
    <source>
        <dbReference type="ARBA" id="ARBA00022723"/>
    </source>
</evidence>
<dbReference type="OrthoDB" id="2214at2759"/>
<feature type="domain" description="Peptidase M28" evidence="10">
    <location>
        <begin position="175"/>
        <end position="374"/>
    </location>
</feature>